<evidence type="ECO:0000313" key="5">
    <source>
        <dbReference type="Proteomes" id="UP000616595"/>
    </source>
</evidence>
<evidence type="ECO:0000259" key="2">
    <source>
        <dbReference type="PROSITE" id="PS50112"/>
    </source>
</evidence>
<dbReference type="FunFam" id="3.30.70.270:FF:000001">
    <property type="entry name" value="Diguanylate cyclase domain protein"/>
    <property type="match status" value="1"/>
</dbReference>
<dbReference type="InterPro" id="IPR029787">
    <property type="entry name" value="Nucleotide_cyclase"/>
</dbReference>
<evidence type="ECO:0000259" key="3">
    <source>
        <dbReference type="PROSITE" id="PS50887"/>
    </source>
</evidence>
<dbReference type="SMART" id="SM00091">
    <property type="entry name" value="PAS"/>
    <property type="match status" value="1"/>
</dbReference>
<dbReference type="CDD" id="cd01949">
    <property type="entry name" value="GGDEF"/>
    <property type="match status" value="1"/>
</dbReference>
<dbReference type="NCBIfam" id="TIGR00254">
    <property type="entry name" value="GGDEF"/>
    <property type="match status" value="1"/>
</dbReference>
<feature type="transmembrane region" description="Helical" evidence="1">
    <location>
        <begin position="6"/>
        <end position="27"/>
    </location>
</feature>
<feature type="transmembrane region" description="Helical" evidence="1">
    <location>
        <begin position="154"/>
        <end position="176"/>
    </location>
</feature>
<dbReference type="Gene3D" id="3.30.70.270">
    <property type="match status" value="1"/>
</dbReference>
<keyword evidence="1" id="KW-0812">Transmembrane</keyword>
<dbReference type="CDD" id="cd00130">
    <property type="entry name" value="PAS"/>
    <property type="match status" value="1"/>
</dbReference>
<dbReference type="InterPro" id="IPR000160">
    <property type="entry name" value="GGDEF_dom"/>
</dbReference>
<protein>
    <submittedName>
        <fullName evidence="4">Diguanylate cyclase</fullName>
    </submittedName>
</protein>
<comment type="caution">
    <text evidence="4">The sequence shown here is derived from an EMBL/GenBank/DDBJ whole genome shotgun (WGS) entry which is preliminary data.</text>
</comment>
<feature type="domain" description="GGDEF" evidence="3">
    <location>
        <begin position="379"/>
        <end position="512"/>
    </location>
</feature>
<dbReference type="OrthoDB" id="1771403at2"/>
<dbReference type="InterPro" id="IPR035965">
    <property type="entry name" value="PAS-like_dom_sf"/>
</dbReference>
<dbReference type="AlphaFoldDB" id="A0A923I234"/>
<dbReference type="SMART" id="SM00267">
    <property type="entry name" value="GGDEF"/>
    <property type="match status" value="1"/>
</dbReference>
<feature type="transmembrane region" description="Helical" evidence="1">
    <location>
        <begin position="63"/>
        <end position="83"/>
    </location>
</feature>
<evidence type="ECO:0000313" key="4">
    <source>
        <dbReference type="EMBL" id="MBC3888613.1"/>
    </source>
</evidence>
<evidence type="ECO:0000256" key="1">
    <source>
        <dbReference type="SAM" id="Phobius"/>
    </source>
</evidence>
<keyword evidence="5" id="KW-1185">Reference proteome</keyword>
<dbReference type="InterPro" id="IPR000014">
    <property type="entry name" value="PAS"/>
</dbReference>
<organism evidence="4 5">
    <name type="scientific">Acetobacterium paludosum</name>
    <dbReference type="NCBI Taxonomy" id="52693"/>
    <lineage>
        <taxon>Bacteria</taxon>
        <taxon>Bacillati</taxon>
        <taxon>Bacillota</taxon>
        <taxon>Clostridia</taxon>
        <taxon>Eubacteriales</taxon>
        <taxon>Eubacteriaceae</taxon>
        <taxon>Acetobacterium</taxon>
    </lineage>
</organism>
<dbReference type="PANTHER" id="PTHR46663:SF3">
    <property type="entry name" value="SLL0267 PROTEIN"/>
    <property type="match status" value="1"/>
</dbReference>
<dbReference type="InterPro" id="IPR043128">
    <property type="entry name" value="Rev_trsase/Diguanyl_cyclase"/>
</dbReference>
<dbReference type="Pfam" id="PF13426">
    <property type="entry name" value="PAS_9"/>
    <property type="match status" value="1"/>
</dbReference>
<dbReference type="PROSITE" id="PS50887">
    <property type="entry name" value="GGDEF"/>
    <property type="match status" value="1"/>
</dbReference>
<dbReference type="SUPFAM" id="SSF55785">
    <property type="entry name" value="PYP-like sensor domain (PAS domain)"/>
    <property type="match status" value="1"/>
</dbReference>
<feature type="transmembrane region" description="Helical" evidence="1">
    <location>
        <begin position="119"/>
        <end position="142"/>
    </location>
</feature>
<keyword evidence="1" id="KW-1133">Transmembrane helix</keyword>
<keyword evidence="1" id="KW-0472">Membrane</keyword>
<proteinExistence type="predicted"/>
<dbReference type="EMBL" id="WJBD01000010">
    <property type="protein sequence ID" value="MBC3888613.1"/>
    <property type="molecule type" value="Genomic_DNA"/>
</dbReference>
<accession>A0A923I234</accession>
<dbReference type="NCBIfam" id="TIGR00229">
    <property type="entry name" value="sensory_box"/>
    <property type="match status" value="1"/>
</dbReference>
<dbReference type="InterPro" id="IPR052163">
    <property type="entry name" value="DGC-Regulatory_Protein"/>
</dbReference>
<reference evidence="4" key="2">
    <citation type="submission" date="2020-10" db="EMBL/GenBank/DDBJ databases">
        <title>Comparative genomics of the Acetobacterium genus.</title>
        <authorList>
            <person name="Marshall C."/>
            <person name="May H."/>
            <person name="Norman S."/>
        </authorList>
    </citation>
    <scope>NUCLEOTIDE SEQUENCE</scope>
    <source>
        <strain evidence="4">DER-2019</strain>
    </source>
</reference>
<feature type="transmembrane region" description="Helical" evidence="1">
    <location>
        <begin position="188"/>
        <end position="208"/>
    </location>
</feature>
<reference evidence="4" key="1">
    <citation type="submission" date="2019-10" db="EMBL/GenBank/DDBJ databases">
        <authorList>
            <person name="Ross D.E."/>
            <person name="Gulliver D."/>
        </authorList>
    </citation>
    <scope>NUCLEOTIDE SEQUENCE</scope>
    <source>
        <strain evidence="4">DER-2019</strain>
    </source>
</reference>
<feature type="domain" description="PAS" evidence="2">
    <location>
        <begin position="223"/>
        <end position="272"/>
    </location>
</feature>
<dbReference type="Pfam" id="PF00990">
    <property type="entry name" value="GGDEF"/>
    <property type="match status" value="1"/>
</dbReference>
<dbReference type="RefSeq" id="WP_148568098.1">
    <property type="nucleotide sequence ID" value="NZ_RXYA01000014.1"/>
</dbReference>
<name>A0A923I234_9FIRM</name>
<dbReference type="Proteomes" id="UP000616595">
    <property type="component" value="Unassembled WGS sequence"/>
</dbReference>
<feature type="transmembrane region" description="Helical" evidence="1">
    <location>
        <begin position="95"/>
        <end position="113"/>
    </location>
</feature>
<feature type="transmembrane region" description="Helical" evidence="1">
    <location>
        <begin position="39"/>
        <end position="57"/>
    </location>
</feature>
<dbReference type="SUPFAM" id="SSF55073">
    <property type="entry name" value="Nucleotide cyclase"/>
    <property type="match status" value="1"/>
</dbReference>
<dbReference type="PANTHER" id="PTHR46663">
    <property type="entry name" value="DIGUANYLATE CYCLASE DGCT-RELATED"/>
    <property type="match status" value="1"/>
</dbReference>
<dbReference type="Gene3D" id="3.30.450.20">
    <property type="entry name" value="PAS domain"/>
    <property type="match status" value="1"/>
</dbReference>
<sequence length="518" mass="57855">MTLDIKTIVLINLIVSLVNIGVIAIIWNQYKKVFNGLSFLLADMILQFVGFLLIAFRGVIPDLWSVVVANSFVVIGSFFVLRGLEQFFNTARRNIHNYGLITIFVVVLSYFSLIQNNLVIREIVISVMLIVMNSQSVWLIFHRIDRPSRAIAKITGIFLAGYVLVSAARFVFLMIYTPETSEFFKTGLVDALALISYLTLSILIIMSFSNMVSRRLFEEVQTEKEKYNATFNSSPYAIMLTRLSDGKIFEVNAGFGLITGYEPSEVIGKTSLEIGLWVSVADRRVMTYALAEGNEVSHFEMQFQAKNDRLITGLVSSKIIMAHGEKCLVISISDITEMNEIKNQLLELATHDSLTGLSNRMLFYDRFEMAKANAQRNNHKIAVISLDVDHLKDINDGFGHDAGDKVLVTISDRISAILRKTDTFARFGGDEFMILLTEIDTSTVVAQMTDKILAAVAAPVDLGKDQIQVTASIGIVLYPDDGSEIQVLIKKSDQVMYQVKNNGRNNAQFYQAPVAGRS</sequence>
<dbReference type="PROSITE" id="PS50112">
    <property type="entry name" value="PAS"/>
    <property type="match status" value="1"/>
</dbReference>
<gene>
    <name evidence="4" type="ORF">GH810_09860</name>
</gene>